<evidence type="ECO:0000256" key="2">
    <source>
        <dbReference type="ARBA" id="ARBA00010441"/>
    </source>
</evidence>
<protein>
    <submittedName>
        <fullName evidence="8">Uncharacterized protein</fullName>
    </submittedName>
</protein>
<evidence type="ECO:0000256" key="7">
    <source>
        <dbReference type="SAM" id="Phobius"/>
    </source>
</evidence>
<proteinExistence type="inferred from homology"/>
<dbReference type="AlphaFoldDB" id="A0AA36J0Z6"/>
<feature type="region of interest" description="Disordered" evidence="6">
    <location>
        <begin position="714"/>
        <end position="757"/>
    </location>
</feature>
<feature type="transmembrane region" description="Helical" evidence="7">
    <location>
        <begin position="267"/>
        <end position="286"/>
    </location>
</feature>
<evidence type="ECO:0000256" key="4">
    <source>
        <dbReference type="ARBA" id="ARBA00023136"/>
    </source>
</evidence>
<dbReference type="InterPro" id="IPR000462">
    <property type="entry name" value="CDP-OH_P_trans"/>
</dbReference>
<feature type="transmembrane region" description="Helical" evidence="7">
    <location>
        <begin position="213"/>
        <end position="235"/>
    </location>
</feature>
<accession>A0AA36J0Z6</accession>
<dbReference type="Pfam" id="PF01066">
    <property type="entry name" value="CDP-OH_P_transf"/>
    <property type="match status" value="1"/>
</dbReference>
<dbReference type="PANTHER" id="PTHR10414">
    <property type="entry name" value="ETHANOLAMINEPHOSPHOTRANSFERASE"/>
    <property type="match status" value="1"/>
</dbReference>
<dbReference type="PANTHER" id="PTHR10414:SF37">
    <property type="entry name" value="BB IN A BOXCAR, ISOFORM C"/>
    <property type="match status" value="1"/>
</dbReference>
<dbReference type="PROSITE" id="PS00379">
    <property type="entry name" value="CDP_ALCOHOL_P_TRANSF"/>
    <property type="match status" value="1"/>
</dbReference>
<dbReference type="GO" id="GO:0016780">
    <property type="term" value="F:phosphotransferase activity, for other substituted phosphate groups"/>
    <property type="evidence" value="ECO:0007669"/>
    <property type="project" value="InterPro"/>
</dbReference>
<evidence type="ECO:0000256" key="6">
    <source>
        <dbReference type="SAM" id="MobiDB-lite"/>
    </source>
</evidence>
<dbReference type="GO" id="GO:0008654">
    <property type="term" value="P:phospholipid biosynthetic process"/>
    <property type="evidence" value="ECO:0007669"/>
    <property type="project" value="InterPro"/>
</dbReference>
<keyword evidence="9" id="KW-1185">Reference proteome</keyword>
<organism evidence="8 9">
    <name type="scientific">Effrenium voratum</name>
    <dbReference type="NCBI Taxonomy" id="2562239"/>
    <lineage>
        <taxon>Eukaryota</taxon>
        <taxon>Sar</taxon>
        <taxon>Alveolata</taxon>
        <taxon>Dinophyceae</taxon>
        <taxon>Suessiales</taxon>
        <taxon>Symbiodiniaceae</taxon>
        <taxon>Effrenium</taxon>
    </lineage>
</organism>
<dbReference type="Gene3D" id="1.20.120.1760">
    <property type="match status" value="1"/>
</dbReference>
<feature type="transmembrane region" description="Helical" evidence="7">
    <location>
        <begin position="485"/>
        <end position="503"/>
    </location>
</feature>
<evidence type="ECO:0000313" key="9">
    <source>
        <dbReference type="Proteomes" id="UP001178507"/>
    </source>
</evidence>
<sequence>MDFIPDSAIRQLAGHKFQSAGYTWLDEKMEPFWSSVARQIPRRISPNLISVLGGVCNALAGVCAVLANHQRQRAWYFVAPMLIFVYMTCDAVDGKHARNTKQSTPLGAVVDHGIDAFCAYTTGVAVTVTADPELRDPMLMLAYCAFHGAWFCAQWGELVLGSLDQRGITEGEFASMLVLSLPGLLGPDCRLQRLPSWMPLVGGKQIMEPLPKAVAAGCGLVCLSFAVRIFCHARGVQRLKATFPLLHLAVHTAASMRLALSPLLREAPLLTFTVAGLGAALLMTKMRFMATFHVPWPLLQMEMLPMLLPVAALAAGWPVAIQLWWLVVATQTLLLFRMWQRLLQRICGILEVPFLAEVPLKGAARFLDWTRLPKEEEQSYWRAQLRARRCLTITGGLALASFWVGLELSREEPGVLGLVGGACLAAAALLSCELQEVVNVELIWLPLLCVCSADLSRHRHESGFALGALAAAHSLVLPLRCATAWLVHLTAVVAFIVSACVSSDSSDAGLISAAHAAMLVLLLCSFYQALWVWEAMTRQTFVASGVKVVDQSAIGSVTAIESEDEQIAAPPTSAILRLELDLSISSASSESAFFGFDPTGMSILEMVPYEDQHMIQLLARSDNSSHTILVRLRREAGEEFLRLRLLPSGLKSPRWIGCLSTGIQTQHSPATCFTPRNPNSPKLPLPAVPDGDNDCDSVTSLQVRFIPAEASDAPPQTWLGLTPMKPVGSAGSMPSENENHGAESNSLPVGSHGSRHFAQSEISGNSHSVFSLSAASWSCGSEHFRQITPKAMTSDAQCQTELVWNKLGFQCRNCAKPPKMPTEARQEVAAQELETQLRRLQGCWLLAAGPQKIVGWLQGFVVQGDMVKTTQGTSALIIEDEGIFLAGGRMTVDEEDTLHRMGKSGGQYKYVRATEHDYSSRHCLPTRSTTSLMSLMP</sequence>
<comment type="subcellular location">
    <subcellularLocation>
        <location evidence="1">Membrane</location>
    </subcellularLocation>
</comment>
<keyword evidence="7" id="KW-1133">Transmembrane helix</keyword>
<comment type="similarity">
    <text evidence="2 5">Belongs to the CDP-alcohol phosphatidyltransferase class-I family.</text>
</comment>
<gene>
    <name evidence="8" type="ORF">EVOR1521_LOCUS21205</name>
</gene>
<name>A0AA36J0Z6_9DINO</name>
<feature type="transmembrane region" description="Helical" evidence="7">
    <location>
        <begin position="390"/>
        <end position="408"/>
    </location>
</feature>
<feature type="transmembrane region" description="Helical" evidence="7">
    <location>
        <begin position="306"/>
        <end position="336"/>
    </location>
</feature>
<evidence type="ECO:0000313" key="8">
    <source>
        <dbReference type="EMBL" id="CAJ1397124.1"/>
    </source>
</evidence>
<reference evidence="8" key="1">
    <citation type="submission" date="2023-08" db="EMBL/GenBank/DDBJ databases">
        <authorList>
            <person name="Chen Y."/>
            <person name="Shah S."/>
            <person name="Dougan E. K."/>
            <person name="Thang M."/>
            <person name="Chan C."/>
        </authorList>
    </citation>
    <scope>NUCLEOTIDE SEQUENCE</scope>
</reference>
<evidence type="ECO:0000256" key="3">
    <source>
        <dbReference type="ARBA" id="ARBA00022679"/>
    </source>
</evidence>
<keyword evidence="7" id="KW-0812">Transmembrane</keyword>
<evidence type="ECO:0000256" key="1">
    <source>
        <dbReference type="ARBA" id="ARBA00004370"/>
    </source>
</evidence>
<dbReference type="InterPro" id="IPR048254">
    <property type="entry name" value="CDP_ALCOHOL_P_TRANSF_CS"/>
</dbReference>
<dbReference type="InterPro" id="IPR043130">
    <property type="entry name" value="CDP-OH_PTrfase_TM_dom"/>
</dbReference>
<evidence type="ECO:0000256" key="5">
    <source>
        <dbReference type="RuleBase" id="RU003750"/>
    </source>
</evidence>
<feature type="transmembrane region" description="Helical" evidence="7">
    <location>
        <begin position="510"/>
        <end position="533"/>
    </location>
</feature>
<keyword evidence="3 5" id="KW-0808">Transferase</keyword>
<comment type="caution">
    <text evidence="8">The sequence shown here is derived from an EMBL/GenBank/DDBJ whole genome shotgun (WGS) entry which is preliminary data.</text>
</comment>
<dbReference type="EMBL" id="CAUJNA010003255">
    <property type="protein sequence ID" value="CAJ1397124.1"/>
    <property type="molecule type" value="Genomic_DNA"/>
</dbReference>
<keyword evidence="4 7" id="KW-0472">Membrane</keyword>
<feature type="compositionally biased region" description="Polar residues" evidence="6">
    <location>
        <begin position="732"/>
        <end position="748"/>
    </location>
</feature>
<dbReference type="InterPro" id="IPR014472">
    <property type="entry name" value="CHOPT"/>
</dbReference>
<dbReference type="GO" id="GO:0016020">
    <property type="term" value="C:membrane"/>
    <property type="evidence" value="ECO:0007669"/>
    <property type="project" value="UniProtKB-SubCell"/>
</dbReference>
<dbReference type="Proteomes" id="UP001178507">
    <property type="component" value="Unassembled WGS sequence"/>
</dbReference>